<feature type="binding site" evidence="2">
    <location>
        <position position="73"/>
    </location>
    <ligand>
        <name>substrate</name>
    </ligand>
</feature>
<comment type="caution">
    <text evidence="2">Lacks conserved residue(s) required for the propagation of feature annotation.</text>
</comment>
<reference evidence="3 4" key="1">
    <citation type="journal article" date="2016" name="Nat. Commun.">
        <title>Thousands of microbial genomes shed light on interconnected biogeochemical processes in an aquifer system.</title>
        <authorList>
            <person name="Anantharaman K."/>
            <person name="Brown C.T."/>
            <person name="Hug L.A."/>
            <person name="Sharon I."/>
            <person name="Castelle C.J."/>
            <person name="Probst A.J."/>
            <person name="Thomas B.C."/>
            <person name="Singh A."/>
            <person name="Wilkins M.J."/>
            <person name="Karaoz U."/>
            <person name="Brodie E.L."/>
            <person name="Williams K.H."/>
            <person name="Hubbard S.S."/>
            <person name="Banfield J.F."/>
        </authorList>
    </citation>
    <scope>NUCLEOTIDE SEQUENCE [LARGE SCALE GENOMIC DNA]</scope>
</reference>
<organism evidence="3 4">
    <name type="scientific">Candidatus Woesebacteria bacterium RBG_13_46_13</name>
    <dbReference type="NCBI Taxonomy" id="1802479"/>
    <lineage>
        <taxon>Bacteria</taxon>
        <taxon>Candidatus Woeseibacteriota</taxon>
    </lineage>
</organism>
<dbReference type="GO" id="GO:0045547">
    <property type="term" value="F:ditrans,polycis-polyprenyl diphosphate synthase [(2E,6E)-farnesyl diphosphate specific] activity"/>
    <property type="evidence" value="ECO:0007669"/>
    <property type="project" value="TreeGrafter"/>
</dbReference>
<sequence length="427" mass="49500">MRAKAGITLPKGTKVPDHIAIIPDGNRRWARARGLPTLQGHKKGFDAAVLVSRAARDIGIHTVTMWGFSTDNWDRAKEEINYLMKLYAKLVDDYLKDAKKDNVKIVHLGRKDRLPQLLLKKIAFAEETTKDNSKYIMNIAIDYGGQDDIIRATQSMIKDGVKAEQVDKALFEKYLDTKDQPYPYVDLIIRSSGEQRTSGFLLWQSAYAETYWENDHFPDFTPEKLKAAILDYSRRRRRFGGNDAEEHLKFNPEVVAKLEVAWWRLRKIPEGTRFRDYAFKHLREQYGFSKHIAKKAAKYLLTAFLEQDNGRNWEKAMREVGKFYSLLREELKLAFEPSLVASLEVKMWRDLEGKDEVRSAGEAEETARELYAEVYRISLLQAAKAAHLRVMANIERGLAERGFGDKHWARAEDYLEKFYRALKERVA</sequence>
<dbReference type="Gene3D" id="3.40.1180.10">
    <property type="entry name" value="Decaprenyl diphosphate synthase-like"/>
    <property type="match status" value="1"/>
</dbReference>
<comment type="function">
    <text evidence="2">Catalyzes the condensation of isopentenyl diphosphate (IPP) with allylic pyrophosphates generating different type of terpenoids.</text>
</comment>
<protein>
    <recommendedName>
        <fullName evidence="2">Isoprenyl transferase</fullName>
        <ecNumber evidence="2">2.5.1.-</ecNumber>
    </recommendedName>
</protein>
<dbReference type="PANTHER" id="PTHR10291">
    <property type="entry name" value="DEHYDRODOLICHYL DIPHOSPHATE SYNTHASE FAMILY MEMBER"/>
    <property type="match status" value="1"/>
</dbReference>
<dbReference type="NCBIfam" id="TIGR00055">
    <property type="entry name" value="uppS"/>
    <property type="match status" value="1"/>
</dbReference>
<evidence type="ECO:0000256" key="2">
    <source>
        <dbReference type="HAMAP-Rule" id="MF_01139"/>
    </source>
</evidence>
<comment type="caution">
    <text evidence="3">The sequence shown here is derived from an EMBL/GenBank/DDBJ whole genome shotgun (WGS) entry which is preliminary data.</text>
</comment>
<keyword evidence="1 2" id="KW-0808">Transferase</keyword>
<feature type="binding site" evidence="2">
    <location>
        <position position="190"/>
    </location>
    <ligand>
        <name>substrate</name>
    </ligand>
</feature>
<evidence type="ECO:0000313" key="3">
    <source>
        <dbReference type="EMBL" id="OGM10280.1"/>
    </source>
</evidence>
<keyword evidence="2" id="KW-0460">Magnesium</keyword>
<dbReference type="STRING" id="1802479.A2Y68_02465"/>
<dbReference type="HAMAP" id="MF_01139">
    <property type="entry name" value="ISPT"/>
    <property type="match status" value="1"/>
</dbReference>
<comment type="subunit">
    <text evidence="2">Homodimer.</text>
</comment>
<dbReference type="Pfam" id="PF01255">
    <property type="entry name" value="Prenyltransf"/>
    <property type="match status" value="1"/>
</dbReference>
<comment type="cofactor">
    <cofactor evidence="2">
        <name>Mg(2+)</name>
        <dbReference type="ChEBI" id="CHEBI:18420"/>
    </cofactor>
    <text evidence="2">Binds 2 magnesium ions per subunit.</text>
</comment>
<feature type="active site" evidence="2">
    <location>
        <position position="24"/>
    </location>
</feature>
<dbReference type="InterPro" id="IPR018520">
    <property type="entry name" value="UPP_synth-like_CS"/>
</dbReference>
<feature type="binding site" evidence="2">
    <location>
        <position position="24"/>
    </location>
    <ligand>
        <name>Mg(2+)</name>
        <dbReference type="ChEBI" id="CHEBI:18420"/>
    </ligand>
</feature>
<dbReference type="PROSITE" id="PS01066">
    <property type="entry name" value="UPP_SYNTHASE"/>
    <property type="match status" value="1"/>
</dbReference>
<dbReference type="CDD" id="cd00475">
    <property type="entry name" value="Cis_IPPS"/>
    <property type="match status" value="1"/>
</dbReference>
<evidence type="ECO:0000313" key="4">
    <source>
        <dbReference type="Proteomes" id="UP000176778"/>
    </source>
</evidence>
<dbReference type="GO" id="GO:0016094">
    <property type="term" value="P:polyprenol biosynthetic process"/>
    <property type="evidence" value="ECO:0007669"/>
    <property type="project" value="TreeGrafter"/>
</dbReference>
<name>A0A1F7X598_9BACT</name>
<feature type="binding site" evidence="2">
    <location>
        <begin position="69"/>
        <end position="71"/>
    </location>
    <ligand>
        <name>substrate</name>
    </ligand>
</feature>
<gene>
    <name evidence="3" type="ORF">A2Y68_02465</name>
</gene>
<dbReference type="EC" id="2.5.1.-" evidence="2"/>
<feature type="active site" description="Proton acceptor" evidence="2">
    <location>
        <position position="72"/>
    </location>
</feature>
<dbReference type="Proteomes" id="UP000176778">
    <property type="component" value="Unassembled WGS sequence"/>
</dbReference>
<dbReference type="GO" id="GO:0000287">
    <property type="term" value="F:magnesium ion binding"/>
    <property type="evidence" value="ECO:0007669"/>
    <property type="project" value="UniProtKB-UniRule"/>
</dbReference>
<comment type="similarity">
    <text evidence="2">Belongs to the UPP synthase family.</text>
</comment>
<evidence type="ECO:0000256" key="1">
    <source>
        <dbReference type="ARBA" id="ARBA00022679"/>
    </source>
</evidence>
<keyword evidence="2" id="KW-0479">Metal-binding</keyword>
<dbReference type="InterPro" id="IPR001441">
    <property type="entry name" value="UPP_synth-like"/>
</dbReference>
<dbReference type="InterPro" id="IPR036424">
    <property type="entry name" value="UPP_synth-like_sf"/>
</dbReference>
<feature type="binding site" evidence="2">
    <location>
        <position position="41"/>
    </location>
    <ligand>
        <name>substrate</name>
    </ligand>
</feature>
<dbReference type="AlphaFoldDB" id="A0A1F7X598"/>
<accession>A0A1F7X598</accession>
<proteinExistence type="inferred from homology"/>
<feature type="binding site" evidence="2">
    <location>
        <position position="209"/>
    </location>
    <ligand>
        <name>Mg(2+)</name>
        <dbReference type="ChEBI" id="CHEBI:18420"/>
    </ligand>
</feature>
<dbReference type="EMBL" id="MGFR01000001">
    <property type="protein sequence ID" value="OGM10280.1"/>
    <property type="molecule type" value="Genomic_DNA"/>
</dbReference>
<dbReference type="PANTHER" id="PTHR10291:SF0">
    <property type="entry name" value="DEHYDRODOLICHYL DIPHOSPHATE SYNTHASE 2"/>
    <property type="match status" value="1"/>
</dbReference>
<feature type="binding site" evidence="2">
    <location>
        <begin position="25"/>
        <end position="28"/>
    </location>
    <ligand>
        <name>substrate</name>
    </ligand>
</feature>
<feature type="binding site" evidence="2">
    <location>
        <begin position="196"/>
        <end position="198"/>
    </location>
    <ligand>
        <name>substrate</name>
    </ligand>
</feature>
<feature type="binding site" evidence="2">
    <location>
        <position position="75"/>
    </location>
    <ligand>
        <name>substrate</name>
    </ligand>
</feature>
<dbReference type="SUPFAM" id="SSF64005">
    <property type="entry name" value="Undecaprenyl diphosphate synthase"/>
    <property type="match status" value="1"/>
</dbReference>
<feature type="binding site" evidence="2">
    <location>
        <position position="29"/>
    </location>
    <ligand>
        <name>substrate</name>
    </ligand>
</feature>